<reference evidence="1 2" key="1">
    <citation type="submission" date="2006-06" db="EMBL/GenBank/DDBJ databases">
        <title>Complete sequence of Rubrobacter xylanophilus DSM 9941.</title>
        <authorList>
            <consortium name="US DOE Joint Genome Institute"/>
            <person name="Copeland A."/>
            <person name="Lucas S."/>
            <person name="Lapidus A."/>
            <person name="Barry K."/>
            <person name="Detter J.C."/>
            <person name="Glavina del Rio T."/>
            <person name="Hammon N."/>
            <person name="Israni S."/>
            <person name="Dalin E."/>
            <person name="Tice H."/>
            <person name="Pitluck S."/>
            <person name="Munk A.C."/>
            <person name="Brettin T."/>
            <person name="Bruce D."/>
            <person name="Han C."/>
            <person name="Tapia R."/>
            <person name="Gilna P."/>
            <person name="Schmutz J."/>
            <person name="Larimer F."/>
            <person name="Land M."/>
            <person name="Hauser L."/>
            <person name="Kyrpides N."/>
            <person name="Lykidis A."/>
            <person name="da Costa M.S."/>
            <person name="Rainey F.A."/>
            <person name="Empadinhas N."/>
            <person name="Jolivet E."/>
            <person name="Battista J.R."/>
            <person name="Richardson P."/>
        </authorList>
    </citation>
    <scope>NUCLEOTIDE SEQUENCE [LARGE SCALE GENOMIC DNA]</scope>
    <source>
        <strain evidence="2">DSM 9941 / NBRC 16129 / PRD-1</strain>
    </source>
</reference>
<dbReference type="InterPro" id="IPR002763">
    <property type="entry name" value="DUF72"/>
</dbReference>
<dbReference type="OrthoDB" id="9780310at2"/>
<dbReference type="STRING" id="266117.Rxyl_0487"/>
<accession>Q1AYR7</accession>
<sequence length="242" mass="27870">MGGRVHIGTSGWHYDHWRGTFYPPGLPADRLLEHYATRFETAEINNSFYRLPEAKTLAGWRRRTPRGFVFAAKASRYLTHMKKLREPEEPLRRLFGRLEALGEKLGPVLFQLPPRWRANPGRLEALLKALPPGRRCAFEFRDESWFCEEVYRLLQEHGAALCVYDLGERSSPRRLTAGFAYARLHGPEGPYRGCYGERQLASWAGLLGGWAEEGTEVYCYFDNDEAGYAPRNAARLRQMMEV</sequence>
<dbReference type="EMBL" id="CP000386">
    <property type="protein sequence ID" value="ABG03461.1"/>
    <property type="molecule type" value="Genomic_DNA"/>
</dbReference>
<gene>
    <name evidence="1" type="ordered locus">Rxyl_0487</name>
</gene>
<dbReference type="PhylomeDB" id="Q1AYR7"/>
<dbReference type="RefSeq" id="WP_011563479.1">
    <property type="nucleotide sequence ID" value="NC_008148.1"/>
</dbReference>
<dbReference type="KEGG" id="rxy:Rxyl_0487"/>
<organism evidence="1 2">
    <name type="scientific">Rubrobacter xylanophilus (strain DSM 9941 / JCM 11954 / NBRC 16129 / PRD-1)</name>
    <dbReference type="NCBI Taxonomy" id="266117"/>
    <lineage>
        <taxon>Bacteria</taxon>
        <taxon>Bacillati</taxon>
        <taxon>Actinomycetota</taxon>
        <taxon>Rubrobacteria</taxon>
        <taxon>Rubrobacterales</taxon>
        <taxon>Rubrobacteraceae</taxon>
        <taxon>Rubrobacter</taxon>
    </lineage>
</organism>
<evidence type="ECO:0000313" key="1">
    <source>
        <dbReference type="EMBL" id="ABG03461.1"/>
    </source>
</evidence>
<dbReference type="SUPFAM" id="SSF117396">
    <property type="entry name" value="TM1631-like"/>
    <property type="match status" value="1"/>
</dbReference>
<evidence type="ECO:0008006" key="3">
    <source>
        <dbReference type="Google" id="ProtNLM"/>
    </source>
</evidence>
<dbReference type="HOGENOM" id="CLU_046519_3_1_11"/>
<evidence type="ECO:0000313" key="2">
    <source>
        <dbReference type="Proteomes" id="UP000006637"/>
    </source>
</evidence>
<dbReference type="PANTHER" id="PTHR30348">
    <property type="entry name" value="UNCHARACTERIZED PROTEIN YECE"/>
    <property type="match status" value="1"/>
</dbReference>
<proteinExistence type="predicted"/>
<dbReference type="PANTHER" id="PTHR30348:SF4">
    <property type="entry name" value="DUF72 DOMAIN-CONTAINING PROTEIN"/>
    <property type="match status" value="1"/>
</dbReference>
<dbReference type="Pfam" id="PF01904">
    <property type="entry name" value="DUF72"/>
    <property type="match status" value="1"/>
</dbReference>
<dbReference type="Gene3D" id="3.20.20.410">
    <property type="entry name" value="Protein of unknown function UPF0759"/>
    <property type="match status" value="1"/>
</dbReference>
<dbReference type="Proteomes" id="UP000006637">
    <property type="component" value="Chromosome"/>
</dbReference>
<dbReference type="InterPro" id="IPR036520">
    <property type="entry name" value="UPF0759_sf"/>
</dbReference>
<keyword evidence="2" id="KW-1185">Reference proteome</keyword>
<dbReference type="eggNOG" id="COG1801">
    <property type="taxonomic scope" value="Bacteria"/>
</dbReference>
<dbReference type="AlphaFoldDB" id="Q1AYR7"/>
<protein>
    <recommendedName>
        <fullName evidence="3">DUF72 domain-containing protein</fullName>
    </recommendedName>
</protein>
<name>Q1AYR7_RUBXD</name>